<feature type="transmembrane region" description="Helical" evidence="1">
    <location>
        <begin position="37"/>
        <end position="56"/>
    </location>
</feature>
<keyword evidence="1" id="KW-1133">Transmembrane helix</keyword>
<accession>A0A833PFF3</accession>
<feature type="transmembrane region" description="Helical" evidence="1">
    <location>
        <begin position="6"/>
        <end position="30"/>
    </location>
</feature>
<sequence>MSNYVINLLSATSLYLIIKFSSWLGSLFYVNRTQGELTEFGVVFGLVLFVLFYVFLFTKLQDLFKLISSKIIK</sequence>
<dbReference type="Proteomes" id="UP000490535">
    <property type="component" value="Unassembled WGS sequence"/>
</dbReference>
<evidence type="ECO:0000313" key="2">
    <source>
        <dbReference type="EMBL" id="KAF1026208.1"/>
    </source>
</evidence>
<evidence type="ECO:0000256" key="1">
    <source>
        <dbReference type="SAM" id="Phobius"/>
    </source>
</evidence>
<dbReference type="EMBL" id="WNDP01000027">
    <property type="protein sequence ID" value="KAF1026208.1"/>
    <property type="molecule type" value="Genomic_DNA"/>
</dbReference>
<keyword evidence="1" id="KW-0812">Transmembrane</keyword>
<keyword evidence="1" id="KW-0472">Membrane</keyword>
<protein>
    <submittedName>
        <fullName evidence="2">Uncharacterized protein</fullName>
    </submittedName>
</protein>
<evidence type="ECO:0000313" key="3">
    <source>
        <dbReference type="Proteomes" id="UP000490535"/>
    </source>
</evidence>
<name>A0A833PFF3_ACIBZ</name>
<comment type="caution">
    <text evidence="2">The sequence shown here is derived from an EMBL/GenBank/DDBJ whole genome shotgun (WGS) entry which is preliminary data.</text>
</comment>
<dbReference type="AlphaFoldDB" id="A0A833PFF3"/>
<organism evidence="2 3">
    <name type="scientific">Acinetobacter bereziniae</name>
    <name type="common">Acinetobacter genomosp. 10</name>
    <dbReference type="NCBI Taxonomy" id="106648"/>
    <lineage>
        <taxon>Bacteria</taxon>
        <taxon>Pseudomonadati</taxon>
        <taxon>Pseudomonadota</taxon>
        <taxon>Gammaproteobacteria</taxon>
        <taxon>Moraxellales</taxon>
        <taxon>Moraxellaceae</taxon>
        <taxon>Acinetobacter</taxon>
    </lineage>
</organism>
<reference evidence="3" key="1">
    <citation type="journal article" date="2020" name="MBio">
        <title>Horizontal gene transfer to a defensive symbiont with a reduced genome amongst a multipartite beetle microbiome.</title>
        <authorList>
            <person name="Waterworth S.C."/>
            <person name="Florez L.V."/>
            <person name="Rees E.R."/>
            <person name="Hertweck C."/>
            <person name="Kaltenpoth M."/>
            <person name="Kwan J.C."/>
        </authorList>
    </citation>
    <scope>NUCLEOTIDE SEQUENCE [LARGE SCALE GENOMIC DNA]</scope>
</reference>
<gene>
    <name evidence="2" type="ORF">GAK29_01470</name>
</gene>
<proteinExistence type="predicted"/>